<keyword evidence="1" id="KW-0812">Transmembrane</keyword>
<reference evidence="3 4" key="1">
    <citation type="submission" date="2021-03" db="EMBL/GenBank/DDBJ databases">
        <title>Flavobacterium Flabelliformis Sp. Nov. And Flavobacterium Geliluteum Sp. Nov., Two Novel Multidrug Resistant Psychrophilic Species Isolated From Antarctica.</title>
        <authorList>
            <person name="Kralova S."/>
            <person name="Busse H.J."/>
            <person name="Bezdicek M."/>
            <person name="Nykrynova M."/>
            <person name="Kroupova E."/>
            <person name="Krsek D."/>
            <person name="Sedlacek I."/>
        </authorList>
    </citation>
    <scope>NUCLEOTIDE SEQUENCE [LARGE SCALE GENOMIC DNA]</scope>
    <source>
        <strain evidence="3 4">P7388</strain>
    </source>
</reference>
<dbReference type="Pfam" id="PF12158">
    <property type="entry name" value="DUF3592"/>
    <property type="match status" value="1"/>
</dbReference>
<evidence type="ECO:0000256" key="1">
    <source>
        <dbReference type="SAM" id="Phobius"/>
    </source>
</evidence>
<feature type="transmembrane region" description="Helical" evidence="1">
    <location>
        <begin position="110"/>
        <end position="132"/>
    </location>
</feature>
<dbReference type="AlphaFoldDB" id="A0A940XCM2"/>
<dbReference type="RefSeq" id="WP_210664879.1">
    <property type="nucleotide sequence ID" value="NZ_JAGFBV010000002.1"/>
</dbReference>
<proteinExistence type="predicted"/>
<name>A0A940XCM2_9FLAO</name>
<evidence type="ECO:0000313" key="4">
    <source>
        <dbReference type="Proteomes" id="UP000675047"/>
    </source>
</evidence>
<feature type="transmembrane region" description="Helical" evidence="1">
    <location>
        <begin position="7"/>
        <end position="27"/>
    </location>
</feature>
<protein>
    <submittedName>
        <fullName evidence="3">DUF3592 domain-containing protein</fullName>
    </submittedName>
</protein>
<evidence type="ECO:0000313" key="3">
    <source>
        <dbReference type="EMBL" id="MBP4136838.1"/>
    </source>
</evidence>
<sequence>MKTFTFFKYASAIVGSALVIAAIYFFLEKFSFIKTAVDAQGTVIELREVKSSKSSTYSPVVVFYTKYEKKIEFTSNVSSDPPSYDIDESVAVLYDPTNPNKAFIDDFSSLYLGSLALGVIGMAFALVGFLGLRSDRLKRKKINFLQQSGKSIMTKFIDVKLNLSLAVNDSHPYLICSQWLDSRTNEIYLFESEDIWFDPTDFIQTEEITVIIDPEDPTTYSMDISFLPKKKN</sequence>
<accession>A0A940XCM2</accession>
<dbReference type="Proteomes" id="UP000675047">
    <property type="component" value="Unassembled WGS sequence"/>
</dbReference>
<gene>
    <name evidence="3" type="ORF">J3495_01955</name>
</gene>
<evidence type="ECO:0000259" key="2">
    <source>
        <dbReference type="Pfam" id="PF12158"/>
    </source>
</evidence>
<comment type="caution">
    <text evidence="3">The sequence shown here is derived from an EMBL/GenBank/DDBJ whole genome shotgun (WGS) entry which is preliminary data.</text>
</comment>
<dbReference type="InterPro" id="IPR021994">
    <property type="entry name" value="DUF3592"/>
</dbReference>
<keyword evidence="1" id="KW-0472">Membrane</keyword>
<feature type="domain" description="DUF3592" evidence="2">
    <location>
        <begin position="39"/>
        <end position="108"/>
    </location>
</feature>
<keyword evidence="1" id="KW-1133">Transmembrane helix</keyword>
<keyword evidence="4" id="KW-1185">Reference proteome</keyword>
<organism evidence="3 4">
    <name type="scientific">Flavobacterium geliluteum</name>
    <dbReference type="NCBI Taxonomy" id="2816120"/>
    <lineage>
        <taxon>Bacteria</taxon>
        <taxon>Pseudomonadati</taxon>
        <taxon>Bacteroidota</taxon>
        <taxon>Flavobacteriia</taxon>
        <taxon>Flavobacteriales</taxon>
        <taxon>Flavobacteriaceae</taxon>
        <taxon>Flavobacterium</taxon>
    </lineage>
</organism>
<dbReference type="EMBL" id="JAGFBV010000002">
    <property type="protein sequence ID" value="MBP4136838.1"/>
    <property type="molecule type" value="Genomic_DNA"/>
</dbReference>